<dbReference type="RefSeq" id="WP_377927630.1">
    <property type="nucleotide sequence ID" value="NZ_JBHUEM010000008.1"/>
</dbReference>
<reference evidence="4" key="1">
    <citation type="journal article" date="2019" name="Int. J. Syst. Evol. Microbiol.">
        <title>The Global Catalogue of Microorganisms (GCM) 10K type strain sequencing project: providing services to taxonomists for standard genome sequencing and annotation.</title>
        <authorList>
            <consortium name="The Broad Institute Genomics Platform"/>
            <consortium name="The Broad Institute Genome Sequencing Center for Infectious Disease"/>
            <person name="Wu L."/>
            <person name="Ma J."/>
        </authorList>
    </citation>
    <scope>NUCLEOTIDE SEQUENCE [LARGE SCALE GENOMIC DNA]</scope>
    <source>
        <strain evidence="4">CCUG 49339</strain>
    </source>
</reference>
<dbReference type="Proteomes" id="UP001597214">
    <property type="component" value="Unassembled WGS sequence"/>
</dbReference>
<name>A0ABW4LMT2_9BACI</name>
<evidence type="ECO:0000313" key="4">
    <source>
        <dbReference type="Proteomes" id="UP001597214"/>
    </source>
</evidence>
<proteinExistence type="predicted"/>
<comment type="caution">
    <text evidence="3">The sequence shown here is derived from an EMBL/GenBank/DDBJ whole genome shotgun (WGS) entry which is preliminary data.</text>
</comment>
<protein>
    <submittedName>
        <fullName evidence="3">Uncharacterized protein</fullName>
    </submittedName>
</protein>
<evidence type="ECO:0000256" key="2">
    <source>
        <dbReference type="SAM" id="SignalP"/>
    </source>
</evidence>
<accession>A0ABW4LMT2</accession>
<organism evidence="3 4">
    <name type="scientific">Bacillus salitolerans</name>
    <dbReference type="NCBI Taxonomy" id="1437434"/>
    <lineage>
        <taxon>Bacteria</taxon>
        <taxon>Bacillati</taxon>
        <taxon>Bacillota</taxon>
        <taxon>Bacilli</taxon>
        <taxon>Bacillales</taxon>
        <taxon>Bacillaceae</taxon>
        <taxon>Bacillus</taxon>
    </lineage>
</organism>
<feature type="chain" id="PRO_5045182764" evidence="2">
    <location>
        <begin position="20"/>
        <end position="45"/>
    </location>
</feature>
<sequence>MKKLLIFLLAIMTVLSGCAAGGGDTPDANETGGNSGQSDGGSSTS</sequence>
<feature type="region of interest" description="Disordered" evidence="1">
    <location>
        <begin position="22"/>
        <end position="45"/>
    </location>
</feature>
<gene>
    <name evidence="3" type="ORF">ACFSCX_07830</name>
</gene>
<evidence type="ECO:0000313" key="3">
    <source>
        <dbReference type="EMBL" id="MFD1736472.1"/>
    </source>
</evidence>
<keyword evidence="2" id="KW-0732">Signal</keyword>
<evidence type="ECO:0000256" key="1">
    <source>
        <dbReference type="SAM" id="MobiDB-lite"/>
    </source>
</evidence>
<dbReference type="EMBL" id="JBHUEM010000008">
    <property type="protein sequence ID" value="MFD1736472.1"/>
    <property type="molecule type" value="Genomic_DNA"/>
</dbReference>
<feature type="signal peptide" evidence="2">
    <location>
        <begin position="1"/>
        <end position="19"/>
    </location>
</feature>
<keyword evidence="4" id="KW-1185">Reference proteome</keyword>
<dbReference type="PROSITE" id="PS51257">
    <property type="entry name" value="PROKAR_LIPOPROTEIN"/>
    <property type="match status" value="1"/>
</dbReference>